<organism evidence="2">
    <name type="scientific">marine sediment metagenome</name>
    <dbReference type="NCBI Taxonomy" id="412755"/>
    <lineage>
        <taxon>unclassified sequences</taxon>
        <taxon>metagenomes</taxon>
        <taxon>ecological metagenomes</taxon>
    </lineage>
</organism>
<feature type="region of interest" description="Disordered" evidence="1">
    <location>
        <begin position="1"/>
        <end position="22"/>
    </location>
</feature>
<dbReference type="AlphaFoldDB" id="A0A0F9CFP4"/>
<feature type="compositionally biased region" description="Gly residues" evidence="1">
    <location>
        <begin position="1"/>
        <end position="10"/>
    </location>
</feature>
<name>A0A0F9CFP4_9ZZZZ</name>
<evidence type="ECO:0000313" key="2">
    <source>
        <dbReference type="EMBL" id="KKL25252.1"/>
    </source>
</evidence>
<gene>
    <name evidence="2" type="ORF">LCGC14_2407190</name>
</gene>
<sequence>YYQPRTGGGRTTTQEPYPTSPYEELDTLREQFQELPVTYKTDPVTGKVIASKSMPKTPRPASIGPFSDYAQYYKSNLLDEEPLNFNWVLPKGALTGPKFQQYNPPPSDVARQAAYNLGISGVGDRRAMLNPQTFWPESAFDVPIRQASGFPHSKPTPVFGGTIDYTTGKRYTPGGRLSDPYGTFDPRRKTPPMIGAKVFERTQPLTSQQTIRKKRSRRTDLLYSRFGMT</sequence>
<proteinExistence type="predicted"/>
<feature type="region of interest" description="Disordered" evidence="1">
    <location>
        <begin position="170"/>
        <end position="191"/>
    </location>
</feature>
<accession>A0A0F9CFP4</accession>
<feature type="non-terminal residue" evidence="2">
    <location>
        <position position="1"/>
    </location>
</feature>
<dbReference type="EMBL" id="LAZR01036288">
    <property type="protein sequence ID" value="KKL25252.1"/>
    <property type="molecule type" value="Genomic_DNA"/>
</dbReference>
<protein>
    <submittedName>
        <fullName evidence="2">Uncharacterized protein</fullName>
    </submittedName>
</protein>
<comment type="caution">
    <text evidence="2">The sequence shown here is derived from an EMBL/GenBank/DDBJ whole genome shotgun (WGS) entry which is preliminary data.</text>
</comment>
<evidence type="ECO:0000256" key="1">
    <source>
        <dbReference type="SAM" id="MobiDB-lite"/>
    </source>
</evidence>
<reference evidence="2" key="1">
    <citation type="journal article" date="2015" name="Nature">
        <title>Complex archaea that bridge the gap between prokaryotes and eukaryotes.</title>
        <authorList>
            <person name="Spang A."/>
            <person name="Saw J.H."/>
            <person name="Jorgensen S.L."/>
            <person name="Zaremba-Niedzwiedzka K."/>
            <person name="Martijn J."/>
            <person name="Lind A.E."/>
            <person name="van Eijk R."/>
            <person name="Schleper C."/>
            <person name="Guy L."/>
            <person name="Ettema T.J."/>
        </authorList>
    </citation>
    <scope>NUCLEOTIDE SEQUENCE</scope>
</reference>